<dbReference type="PANTHER" id="PTHR30273:SF2">
    <property type="entry name" value="PROTEIN FECR"/>
    <property type="match status" value="1"/>
</dbReference>
<dbReference type="Gene3D" id="3.55.50.30">
    <property type="match status" value="1"/>
</dbReference>
<evidence type="ECO:0000313" key="4">
    <source>
        <dbReference type="EMBL" id="RKO70129.1"/>
    </source>
</evidence>
<evidence type="ECO:0000256" key="1">
    <source>
        <dbReference type="SAM" id="Phobius"/>
    </source>
</evidence>
<evidence type="ECO:0000259" key="2">
    <source>
        <dbReference type="Pfam" id="PF04773"/>
    </source>
</evidence>
<keyword evidence="1" id="KW-0472">Membrane</keyword>
<dbReference type="Proteomes" id="UP000282423">
    <property type="component" value="Unassembled WGS sequence"/>
</dbReference>
<evidence type="ECO:0000313" key="5">
    <source>
        <dbReference type="Proteomes" id="UP000282423"/>
    </source>
</evidence>
<dbReference type="AlphaFoldDB" id="A0A420VV98"/>
<dbReference type="Pfam" id="PF16344">
    <property type="entry name" value="FecR_C"/>
    <property type="match status" value="1"/>
</dbReference>
<dbReference type="OrthoDB" id="1099963at2"/>
<dbReference type="InterPro" id="IPR012373">
    <property type="entry name" value="Ferrdict_sens_TM"/>
</dbReference>
<feature type="transmembrane region" description="Helical" evidence="1">
    <location>
        <begin position="86"/>
        <end position="108"/>
    </location>
</feature>
<organism evidence="4 5">
    <name type="scientific">Sphingobacterium puteale</name>
    <dbReference type="NCBI Taxonomy" id="2420510"/>
    <lineage>
        <taxon>Bacteria</taxon>
        <taxon>Pseudomonadati</taxon>
        <taxon>Bacteroidota</taxon>
        <taxon>Sphingobacteriia</taxon>
        <taxon>Sphingobacteriales</taxon>
        <taxon>Sphingobacteriaceae</taxon>
        <taxon>Sphingobacterium</taxon>
    </lineage>
</organism>
<name>A0A420VV98_9SPHI</name>
<keyword evidence="1" id="KW-0812">Transmembrane</keyword>
<gene>
    <name evidence="4" type="ORF">D7322_18295</name>
</gene>
<feature type="domain" description="Protein FecR C-terminal" evidence="3">
    <location>
        <begin position="330"/>
        <end position="396"/>
    </location>
</feature>
<proteinExistence type="predicted"/>
<dbReference type="GO" id="GO:0016989">
    <property type="term" value="F:sigma factor antagonist activity"/>
    <property type="evidence" value="ECO:0007669"/>
    <property type="project" value="TreeGrafter"/>
</dbReference>
<dbReference type="Gene3D" id="2.60.120.1440">
    <property type="match status" value="1"/>
</dbReference>
<dbReference type="Pfam" id="PF04773">
    <property type="entry name" value="FecR"/>
    <property type="match status" value="1"/>
</dbReference>
<comment type="caution">
    <text evidence="4">The sequence shown here is derived from an EMBL/GenBank/DDBJ whole genome shotgun (WGS) entry which is preliminary data.</text>
</comment>
<dbReference type="PANTHER" id="PTHR30273">
    <property type="entry name" value="PERIPLASMIC SIGNAL SENSOR AND SIGMA FACTOR ACTIVATOR FECR-RELATED"/>
    <property type="match status" value="1"/>
</dbReference>
<dbReference type="EMBL" id="RBWS01000014">
    <property type="protein sequence ID" value="RKO70129.1"/>
    <property type="molecule type" value="Genomic_DNA"/>
</dbReference>
<accession>A0A420VV98</accession>
<reference evidence="4 5" key="1">
    <citation type="submission" date="2018-10" db="EMBL/GenBank/DDBJ databases">
        <title>Sphingobacterium sp. M05W1-28.</title>
        <authorList>
            <person name="Cai H."/>
        </authorList>
    </citation>
    <scope>NUCLEOTIDE SEQUENCE [LARGE SCALE GENOMIC DNA]</scope>
    <source>
        <strain evidence="4 5">M05W1-28</strain>
    </source>
</reference>
<dbReference type="InterPro" id="IPR006860">
    <property type="entry name" value="FecR"/>
</dbReference>
<keyword evidence="1" id="KW-1133">Transmembrane helix</keyword>
<keyword evidence="5" id="KW-1185">Reference proteome</keyword>
<evidence type="ECO:0000259" key="3">
    <source>
        <dbReference type="Pfam" id="PF16344"/>
    </source>
</evidence>
<sequence>MGLMQKKERIYYLFSQFRKSQLSVTELAEWKLVLEDPTTENVLNDLMEDLWNNANDDIAPLDIENAQFIYQRVVLQKQNSSRQKILYLKWIAAAAILLIVGAIGFYTLTIPKGHLTKKDAVFSLEPTDYTTVDQPILYIEGNKKIKLDDVALGKIYEDNAFVVSKIKEGAVEYKAKFQNISSRAIQYKLIVPRKRTYEICLSDGTKVQLNAESSISFSDAFRFDRIVALDGEGYFDVTHKEYLRSKPSPFSVKTEKQKVTVLGTAFNMRAYRKETESTTLLRGKVLVEPLAEKTSQKHELVPGQQLKFENNTIFVNRVDVDRSISWLDGDFYFNGIRLDQVMRELSRWYDIDVDYKSLPNTKKFYGKIRRTSSIEEILVAIESTSDVKLIMKGRRIMSLN</sequence>
<protein>
    <submittedName>
        <fullName evidence="4">DUF4974 domain-containing protein</fullName>
    </submittedName>
</protein>
<dbReference type="InterPro" id="IPR032508">
    <property type="entry name" value="FecR_C"/>
</dbReference>
<feature type="domain" description="FecR protein" evidence="2">
    <location>
        <begin position="197"/>
        <end position="285"/>
    </location>
</feature>